<reference evidence="1" key="1">
    <citation type="submission" date="2015-04" db="UniProtKB">
        <authorList>
            <consortium name="EnsemblPlants"/>
        </authorList>
    </citation>
    <scope>IDENTIFICATION</scope>
</reference>
<dbReference type="Gramene" id="OMERI08G05400.1">
    <property type="protein sequence ID" value="OMERI08G05400.1"/>
    <property type="gene ID" value="OMERI08G05400"/>
</dbReference>
<dbReference type="HOGENOM" id="CLU_2088784_0_0_1"/>
<dbReference type="AlphaFoldDB" id="A0A0E0EIW1"/>
<protein>
    <submittedName>
        <fullName evidence="1">Uncharacterized protein</fullName>
    </submittedName>
</protein>
<dbReference type="EnsemblPlants" id="OMERI08G05400.1">
    <property type="protein sequence ID" value="OMERI08G05400.1"/>
    <property type="gene ID" value="OMERI08G05400"/>
</dbReference>
<organism evidence="1">
    <name type="scientific">Oryza meridionalis</name>
    <dbReference type="NCBI Taxonomy" id="40149"/>
    <lineage>
        <taxon>Eukaryota</taxon>
        <taxon>Viridiplantae</taxon>
        <taxon>Streptophyta</taxon>
        <taxon>Embryophyta</taxon>
        <taxon>Tracheophyta</taxon>
        <taxon>Spermatophyta</taxon>
        <taxon>Magnoliopsida</taxon>
        <taxon>Liliopsida</taxon>
        <taxon>Poales</taxon>
        <taxon>Poaceae</taxon>
        <taxon>BOP clade</taxon>
        <taxon>Oryzoideae</taxon>
        <taxon>Oryzeae</taxon>
        <taxon>Oryzinae</taxon>
        <taxon>Oryza</taxon>
    </lineage>
</organism>
<name>A0A0E0EIW1_9ORYZ</name>
<keyword evidence="2" id="KW-1185">Reference proteome</keyword>
<evidence type="ECO:0000313" key="1">
    <source>
        <dbReference type="EnsemblPlants" id="OMERI08G05400.1"/>
    </source>
</evidence>
<reference evidence="1" key="2">
    <citation type="submission" date="2018-05" db="EMBL/GenBank/DDBJ databases">
        <title>OmerRS3 (Oryza meridionalis Reference Sequence Version 3).</title>
        <authorList>
            <person name="Zhang J."/>
            <person name="Kudrna D."/>
            <person name="Lee S."/>
            <person name="Talag J."/>
            <person name="Welchert J."/>
            <person name="Wing R.A."/>
        </authorList>
    </citation>
    <scope>NUCLEOTIDE SEQUENCE [LARGE SCALE GENOMIC DNA]</scope>
    <source>
        <strain evidence="1">cv. OR44</strain>
    </source>
</reference>
<dbReference type="Proteomes" id="UP000008021">
    <property type="component" value="Chromosome 8"/>
</dbReference>
<sequence length="120" mass="13163">MKASALCAVAKVAIDRADGQLEAFMGRKFVSNQLLKYIADRYQTIPTMYYMILARYQVILARYHEPGTYQNVVIGGPTIHVPCRSSSPSAASSTVHATMELVGGGRSSVIHAPRQAHQIR</sequence>
<accession>A0A0E0EIW1</accession>
<proteinExistence type="predicted"/>
<evidence type="ECO:0000313" key="2">
    <source>
        <dbReference type="Proteomes" id="UP000008021"/>
    </source>
</evidence>